<evidence type="ECO:0000256" key="3">
    <source>
        <dbReference type="ARBA" id="ARBA00022448"/>
    </source>
</evidence>
<evidence type="ECO:0000256" key="6">
    <source>
        <dbReference type="ARBA" id="ARBA00022989"/>
    </source>
</evidence>
<proteinExistence type="evidence at protein level"/>
<dbReference type="AlphaFoldDB" id="Q5VZD9"/>
<dbReference type="Ensembl" id="ENST00000417731.5">
    <property type="protein sequence ID" value="ENSP00000415826.1"/>
    <property type="gene ID" value="ENSG00000102743.17"/>
</dbReference>
<evidence type="ECO:0000256" key="1">
    <source>
        <dbReference type="ARBA" id="ARBA00004225"/>
    </source>
</evidence>
<dbReference type="InterPro" id="IPR023395">
    <property type="entry name" value="MCP_dom_sf"/>
</dbReference>
<dbReference type="ProteomicsDB" id="65691"/>
<evidence type="ECO:0007829" key="13">
    <source>
        <dbReference type="PeptideAtlas" id="Q5VZD9"/>
    </source>
</evidence>
<reference evidence="11" key="5">
    <citation type="submission" date="2025-08" db="UniProtKB">
        <authorList>
            <consortium name="Ensembl"/>
        </authorList>
    </citation>
    <scope>IDENTIFICATION</scope>
</reference>
<feature type="repeat" description="Solcar" evidence="9">
    <location>
        <begin position="7"/>
        <end position="91"/>
    </location>
</feature>
<dbReference type="OpenTargets" id="ENSG00000102743"/>
<dbReference type="EMBL" id="AL161614">
    <property type="status" value="NOT_ANNOTATED_CDS"/>
    <property type="molecule type" value="Genomic_DNA"/>
</dbReference>
<reference evidence="11" key="6">
    <citation type="submission" date="2025-09" db="UniProtKB">
        <authorList>
            <consortium name="Ensembl"/>
        </authorList>
    </citation>
    <scope>IDENTIFICATION</scope>
</reference>
<dbReference type="Pfam" id="PF00153">
    <property type="entry name" value="Mito_carr"/>
    <property type="match status" value="1"/>
</dbReference>
<dbReference type="Antibodypedia" id="42171">
    <property type="antibodies" value="79 antibodies from 19 providers"/>
</dbReference>
<dbReference type="SUPFAM" id="SSF103506">
    <property type="entry name" value="Mitochondrial carrier"/>
    <property type="match status" value="1"/>
</dbReference>
<dbReference type="InterPro" id="IPR018108">
    <property type="entry name" value="MCP_transmembrane"/>
</dbReference>
<evidence type="ECO:0000313" key="11">
    <source>
        <dbReference type="Ensembl" id="ENSP00000415826.1"/>
    </source>
</evidence>
<dbReference type="OrthoDB" id="409586at2759"/>
<organism evidence="11 12">
    <name type="scientific">Homo sapiens</name>
    <name type="common">Human</name>
    <dbReference type="NCBI Taxonomy" id="9606"/>
    <lineage>
        <taxon>Eukaryota</taxon>
        <taxon>Metazoa</taxon>
        <taxon>Chordata</taxon>
        <taxon>Craniata</taxon>
        <taxon>Vertebrata</taxon>
        <taxon>Euteleostomi</taxon>
        <taxon>Mammalia</taxon>
        <taxon>Eutheria</taxon>
        <taxon>Euarchontoglires</taxon>
        <taxon>Primates</taxon>
        <taxon>Haplorrhini</taxon>
        <taxon>Catarrhini</taxon>
        <taxon>Hominidae</taxon>
        <taxon>Homo</taxon>
    </lineage>
</organism>
<evidence type="ECO:0000313" key="12">
    <source>
        <dbReference type="Proteomes" id="UP000005640"/>
    </source>
</evidence>
<dbReference type="HOGENOM" id="CLU_2176872_0_0_1"/>
<name>Q5VZD9_HUMAN</name>
<evidence type="ECO:0007829" key="15">
    <source>
        <dbReference type="PubMed" id="25944712"/>
    </source>
</evidence>
<dbReference type="GO" id="GO:0031966">
    <property type="term" value="C:mitochondrial membrane"/>
    <property type="evidence" value="ECO:0007669"/>
    <property type="project" value="UniProtKB-SubCell"/>
</dbReference>
<dbReference type="PANTHER" id="PTHR45624:SF22">
    <property type="entry name" value="MITOCHONDRIAL ORNITHINE TRANSPORTER 1"/>
    <property type="match status" value="1"/>
</dbReference>
<keyword evidence="3 10" id="KW-0813">Transport</keyword>
<dbReference type="Bgee" id="ENSG00000102743">
    <property type="expression patterns" value="Expressed in liver and 138 other cell types or tissues"/>
</dbReference>
<evidence type="ECO:0000256" key="7">
    <source>
        <dbReference type="ARBA" id="ARBA00023128"/>
    </source>
</evidence>
<keyword evidence="7" id="KW-0496">Mitochondrion</keyword>
<accession>Q5VZD9</accession>
<dbReference type="ExpressionAtlas" id="Q5VZD9">
    <property type="expression patterns" value="baseline and differential"/>
</dbReference>
<reference evidence="11 12" key="3">
    <citation type="journal article" date="2004" name="Nature">
        <title>Finishing the euchromatic sequence of the human genome.</title>
        <authorList>
            <consortium name="International Human Genome Sequencing Consortium"/>
        </authorList>
    </citation>
    <scope>NUCLEOTIDE SEQUENCE [LARGE SCALE GENOMIC DNA]</scope>
</reference>
<dbReference type="PANTHER" id="PTHR45624">
    <property type="entry name" value="MITOCHONDRIAL BASIC AMINO ACIDS TRANSPORTER-RELATED"/>
    <property type="match status" value="1"/>
</dbReference>
<dbReference type="PROSITE" id="PS50920">
    <property type="entry name" value="SOLCAR"/>
    <property type="match status" value="1"/>
</dbReference>
<dbReference type="PROSITE" id="PS51257">
    <property type="entry name" value="PROKAR_LIPOPROTEIN"/>
    <property type="match status" value="1"/>
</dbReference>
<keyword evidence="4 9" id="KW-0812">Transmembrane</keyword>
<dbReference type="InterPro" id="IPR050567">
    <property type="entry name" value="Mitochondrial_Carrier"/>
</dbReference>
<sequence length="133" mass="14380">MKSNPAIQAAIDLTAGAAGGTACVLTGQPFDTMKVKMQTFPDLYRGLTDCCLKTYSQVGFRGFYKGTSPALIANIAENSVLFMCYGFCQQVVRKVAGLDKQAKLSTVWSVIKSILRKDGPLGFYHGLSSTLLR</sequence>
<evidence type="ECO:0000256" key="10">
    <source>
        <dbReference type="RuleBase" id="RU000488"/>
    </source>
</evidence>
<keyword evidence="13 14" id="KW-1267">Proteomics identification</keyword>
<dbReference type="Ensembl" id="ENST00000417731.5">
    <property type="protein sequence ID" value="ENSP00000415826.1"/>
    <property type="gene ID" value="ENSG00000102743.16"/>
</dbReference>
<dbReference type="GeneTree" id="ENSGT00730000110966"/>
<gene>
    <name evidence="11" type="primary">SLC25A15</name>
</gene>
<dbReference type="FunFam" id="1.50.40.10:FF:000270">
    <property type="entry name" value="Mitochondrial ornithine transporter 1"/>
    <property type="match status" value="1"/>
</dbReference>
<reference evidence="11 12" key="1">
    <citation type="journal article" date="2001" name="Nature">
        <title>Initial sequencing and analysis of the human genome.</title>
        <authorList>
            <consortium name="International Human Genome Sequencing Consortium"/>
            <person name="Lander E.S."/>
            <person name="Linton L.M."/>
            <person name="Birren B."/>
            <person name="Nusbaum C."/>
            <person name="Zody M.C."/>
            <person name="Baldwin J."/>
            <person name="Devon K."/>
            <person name="Dewar K."/>
            <person name="Doyle M."/>
            <person name="FitzHugh W."/>
            <person name="Funke R."/>
            <person name="Gage D."/>
            <person name="Harris K."/>
            <person name="Heaford A."/>
            <person name="Howland J."/>
            <person name="Kann L."/>
            <person name="Lehoczky J."/>
            <person name="LeVine R."/>
            <person name="McEwan P."/>
            <person name="McKernan K."/>
            <person name="Meldrim J."/>
            <person name="Mesirov J.P."/>
            <person name="Miranda C."/>
            <person name="Morris W."/>
            <person name="Naylor J."/>
            <person name="Raymond C."/>
            <person name="Rosetti M."/>
            <person name="Santos R."/>
            <person name="Sheridan A."/>
            <person name="Sougnez C."/>
            <person name="Stange-Thomann N."/>
            <person name="Stojanovic N."/>
            <person name="Subramanian A."/>
            <person name="Wyman D."/>
            <person name="Rogers J."/>
            <person name="Sulston J."/>
            <person name="Ainscough R."/>
            <person name="Beck S."/>
            <person name="Bentley D."/>
            <person name="Burton J."/>
            <person name="Clee C."/>
            <person name="Carter N."/>
            <person name="Coulson A."/>
            <person name="Deadman R."/>
            <person name="Deloukas P."/>
            <person name="Dunham A."/>
            <person name="Dunham I."/>
            <person name="Durbin R."/>
            <person name="French L."/>
            <person name="Grafham D."/>
            <person name="Gregory S."/>
            <person name="Hubbard T."/>
            <person name="Humphray S."/>
            <person name="Hunt A."/>
            <person name="Jones M."/>
            <person name="Lloyd C."/>
            <person name="McMurray A."/>
            <person name="Matthews L."/>
            <person name="Mercer S."/>
            <person name="Milne S."/>
            <person name="Mullikin J.C."/>
            <person name="Mungall A."/>
            <person name="Plumb R."/>
            <person name="Ross M."/>
            <person name="Shownkeen R."/>
            <person name="Sims S."/>
            <person name="Waterston R.H."/>
            <person name="Wilson R.K."/>
            <person name="Hillier L.W."/>
            <person name="McPherson J.D."/>
            <person name="Marra M.A."/>
            <person name="Mardis E.R."/>
            <person name="Fulton L.A."/>
            <person name="Chinwalla A.T."/>
            <person name="Pepin K.H."/>
            <person name="Gish W.R."/>
            <person name="Chissoe S.L."/>
            <person name="Wendl M.C."/>
            <person name="Delehaunty K.D."/>
            <person name="Miner T.L."/>
            <person name="Delehaunty A."/>
            <person name="Kramer J.B."/>
            <person name="Cook L.L."/>
            <person name="Fulton R.S."/>
            <person name="Johnson D.L."/>
            <person name="Minx P.J."/>
            <person name="Clifton S.W."/>
            <person name="Hawkins T."/>
            <person name="Branscomb E."/>
            <person name="Predki P."/>
            <person name="Richardson P."/>
            <person name="Wenning S."/>
            <person name="Slezak T."/>
            <person name="Doggett N."/>
            <person name="Cheng J.F."/>
            <person name="Olsen A."/>
            <person name="Lucas S."/>
            <person name="Elkin C."/>
            <person name="Uberbacher E."/>
            <person name="Frazier M."/>
            <person name="Gibbs R.A."/>
            <person name="Muzny D.M."/>
            <person name="Scherer S.E."/>
            <person name="Bouck J.B."/>
            <person name="Sodergren E.J."/>
            <person name="Worley K.C."/>
            <person name="Rives C.M."/>
            <person name="Gorrell J.H."/>
            <person name="Metzker M.L."/>
            <person name="Naylor S.L."/>
            <person name="Kucherlapati R.S."/>
            <person name="Nelson D.L."/>
            <person name="Weinstock G.M."/>
            <person name="Sakaki Y."/>
            <person name="Fujiyama A."/>
            <person name="Hattori M."/>
            <person name="Yada T."/>
            <person name="Toyoda A."/>
            <person name="Itoh T."/>
            <person name="Kawagoe C."/>
            <person name="Watanabe H."/>
            <person name="Totoki Y."/>
            <person name="Taylor T."/>
            <person name="Weissenbach J."/>
            <person name="Heilig R."/>
            <person name="Saurin W."/>
            <person name="Artiguenave F."/>
            <person name="Brottier P."/>
            <person name="Bruls T."/>
            <person name="Pelletier E."/>
            <person name="Robert C."/>
            <person name="Wincker P."/>
            <person name="Smith D.R."/>
            <person name="Doucette-Stamm L."/>
            <person name="Rubenfield M."/>
            <person name="Weinstock K."/>
            <person name="Lee H.M."/>
            <person name="Dubois J."/>
            <person name="Rosenthal A."/>
            <person name="Platzer M."/>
            <person name="Nyakatura G."/>
            <person name="Taudien S."/>
            <person name="Rump A."/>
            <person name="Yang H."/>
            <person name="Yu J."/>
            <person name="Wang J."/>
            <person name="Huang G."/>
            <person name="Gu J."/>
            <person name="Hood L."/>
            <person name="Rowen L."/>
            <person name="Madan A."/>
            <person name="Qin S."/>
            <person name="Davis R.W."/>
            <person name="Federspiel N.A."/>
            <person name="Abola A.P."/>
            <person name="Proctor M.J."/>
            <person name="Myers R.M."/>
            <person name="Schmutz J."/>
            <person name="Dickson M."/>
            <person name="Grimwood J."/>
            <person name="Cox D.R."/>
            <person name="Olson M.V."/>
            <person name="Kaul R."/>
            <person name="Raymond C."/>
            <person name="Shimizu N."/>
            <person name="Kawasaki K."/>
            <person name="Minoshima S."/>
            <person name="Evans G.A."/>
            <person name="Athanasiou M."/>
            <person name="Schultz R."/>
            <person name="Roe B.A."/>
            <person name="Chen F."/>
            <person name="Pan H."/>
            <person name="Ramser J."/>
            <person name="Lehrach H."/>
            <person name="Reinhardt R."/>
            <person name="McCombie W.R."/>
            <person name="de la Bastide M."/>
            <person name="Dedhia N."/>
            <person name="Blocker H."/>
            <person name="Hornischer K."/>
            <person name="Nordsiek G."/>
            <person name="Agarwala R."/>
            <person name="Aravind L."/>
            <person name="Bailey J.A."/>
            <person name="Bateman A."/>
            <person name="Batzoglou S."/>
            <person name="Birney E."/>
            <person name="Bork P."/>
            <person name="Brown D.G."/>
            <person name="Burge C.B."/>
            <person name="Cerutti L."/>
            <person name="Chen H.C."/>
            <person name="Church D."/>
            <person name="Clamp M."/>
            <person name="Copley R.R."/>
            <person name="Doerks T."/>
            <person name="Eddy S.R."/>
            <person name="Eichler E.E."/>
            <person name="Furey T.S."/>
            <person name="Galagan J."/>
            <person name="Gilbert J.G."/>
            <person name="Harmon C."/>
            <person name="Hayashizaki Y."/>
            <person name="Haussler D."/>
            <person name="Hermjakob H."/>
            <person name="Hokamp K."/>
            <person name="Jang W."/>
            <person name="Johnson L.S."/>
            <person name="Jones T.A."/>
            <person name="Kasif S."/>
            <person name="Kaspryzk A."/>
            <person name="Kennedy S."/>
            <person name="Kent W.J."/>
            <person name="Kitts P."/>
            <person name="Koonin E.V."/>
            <person name="Korf I."/>
            <person name="Kulp D."/>
            <person name="Lancet D."/>
            <person name="Lowe T.M."/>
            <person name="McLysaght A."/>
            <person name="Mikkelsen T."/>
            <person name="Moran J.V."/>
            <person name="Mulder N."/>
            <person name="Pollara V.J."/>
            <person name="Ponting C.P."/>
            <person name="Schuler G."/>
            <person name="Schultz J."/>
            <person name="Slater G."/>
            <person name="Smit A.F."/>
            <person name="Stupka E."/>
            <person name="Szustakowski J."/>
            <person name="Thierry-Mieg D."/>
            <person name="Thierry-Mieg J."/>
            <person name="Wagner L."/>
            <person name="Wallis J."/>
            <person name="Wheeler R."/>
            <person name="Williams A."/>
            <person name="Wolf Y.I."/>
            <person name="Wolfe K.H."/>
            <person name="Yang S.P."/>
            <person name="Yeh R.F."/>
            <person name="Collins F."/>
            <person name="Guyer M.S."/>
            <person name="Peterson J."/>
            <person name="Felsenfeld A."/>
            <person name="Wetterstrand K.A."/>
            <person name="Patrinos A."/>
            <person name="Morgan M.J."/>
            <person name="de Jong P."/>
            <person name="Catanese J.J."/>
            <person name="Osoegawa K."/>
            <person name="Shizuya H."/>
            <person name="Choi S."/>
            <person name="Chen Y.J."/>
        </authorList>
    </citation>
    <scope>NUCLEOTIDE SEQUENCE [LARGE SCALE GENOMIC DNA]</scope>
</reference>
<evidence type="ECO:0000256" key="9">
    <source>
        <dbReference type="PROSITE-ProRule" id="PRU00282"/>
    </source>
</evidence>
<evidence type="ECO:0000256" key="8">
    <source>
        <dbReference type="ARBA" id="ARBA00023136"/>
    </source>
</evidence>
<comment type="subcellular location">
    <subcellularLocation>
        <location evidence="1">Mitochondrion membrane</location>
        <topology evidence="1">Multi-pass membrane protein</topology>
    </subcellularLocation>
</comment>
<reference evidence="11 12" key="2">
    <citation type="journal article" date="2004" name="Nature">
        <title>The DNA sequence and analysis of human chromosome 13.</title>
        <authorList>
            <person name="Dunham A."/>
            <person name="Matthews L.H."/>
            <person name="Burton J."/>
            <person name="Ashurst J.L."/>
            <person name="Howe K.L."/>
            <person name="Ashcroft K.J."/>
            <person name="Beare D.M."/>
            <person name="Burford D.C."/>
            <person name="Hunt S.E."/>
            <person name="Griffiths-Jones S."/>
            <person name="Jones M.C."/>
            <person name="Keenan S.J."/>
            <person name="Oliver K."/>
            <person name="Scott C.E."/>
            <person name="Ainscough R."/>
            <person name="Almeida J.P."/>
            <person name="Ambrose K.D."/>
            <person name="Andrews D.T."/>
            <person name="Ashwell R.I."/>
            <person name="Babbage A.K."/>
            <person name="Bagguley C.L."/>
            <person name="Bailey J."/>
            <person name="Bannerjee R."/>
            <person name="Barlow K.F."/>
            <person name="Bates K."/>
            <person name="Beasley H."/>
            <person name="Bird C.P."/>
            <person name="Bray-Allen S."/>
            <person name="Brown A.J."/>
            <person name="Brown J.Y."/>
            <person name="Burrill W."/>
            <person name="Carder C."/>
            <person name="Carter N.P."/>
            <person name="Chapman J.C."/>
            <person name="Clamp M.E."/>
            <person name="Clark S.Y."/>
            <person name="Clarke G."/>
            <person name="Clee C.M."/>
            <person name="Clegg S.C."/>
            <person name="Cobley V."/>
            <person name="Collins J.E."/>
            <person name="Corby N."/>
            <person name="Coville G.J."/>
            <person name="Deloukas P."/>
            <person name="Dhami P."/>
            <person name="Dunham I."/>
            <person name="Dunn M."/>
            <person name="Earthrowl M.E."/>
            <person name="Ellington A.G."/>
            <person name="Faulkner L."/>
            <person name="Frankish A.G."/>
            <person name="Frankland J."/>
            <person name="French L."/>
            <person name="Garner P."/>
            <person name="Garnett J."/>
            <person name="Gilbert J.G."/>
            <person name="Gilson C.J."/>
            <person name="Ghori J."/>
            <person name="Grafham D.V."/>
            <person name="Gribble S.M."/>
            <person name="Griffiths C."/>
            <person name="Hall R.E."/>
            <person name="Hammond S."/>
            <person name="Harley J.L."/>
            <person name="Hart E.A."/>
            <person name="Heath P.D."/>
            <person name="Howden P.J."/>
            <person name="Huckle E.J."/>
            <person name="Hunt P.J."/>
            <person name="Hunt A.R."/>
            <person name="Johnson C."/>
            <person name="Johnson D."/>
            <person name="Kay M."/>
            <person name="Kimberley A.M."/>
            <person name="King A."/>
            <person name="Laird G.K."/>
            <person name="Langford C.J."/>
            <person name="Lawlor S."/>
            <person name="Leongamornlert D.A."/>
            <person name="Lloyd D.M."/>
            <person name="Lloyd C."/>
            <person name="Loveland J.E."/>
            <person name="Lovell J."/>
            <person name="Martin S."/>
            <person name="Mashreghi-Mohammadi M."/>
            <person name="McLaren S.J."/>
            <person name="McMurray A."/>
            <person name="Milne S."/>
            <person name="Moore M.J."/>
            <person name="Nickerson T."/>
            <person name="Palmer S.A."/>
            <person name="Pearce A.V."/>
            <person name="Peck A.I."/>
            <person name="Pelan S."/>
            <person name="Phillimore B."/>
            <person name="Porter K.M."/>
            <person name="Rice C.M."/>
            <person name="Searle S."/>
            <person name="Sehra H.K."/>
            <person name="Shownkeen R."/>
            <person name="Skuce C.D."/>
            <person name="Smith M."/>
            <person name="Steward C.A."/>
            <person name="Sycamore N."/>
            <person name="Tester J."/>
            <person name="Thomas D.W."/>
            <person name="Tracey A."/>
            <person name="Tromans A."/>
            <person name="Tubby B."/>
            <person name="Wall M."/>
            <person name="Wallis J.M."/>
            <person name="West A.P."/>
            <person name="Whitehead S.L."/>
            <person name="Willey D.L."/>
            <person name="Wilming L."/>
            <person name="Wray P.W."/>
            <person name="Wright M.W."/>
            <person name="Young L."/>
            <person name="Coulson A."/>
            <person name="Durbin R."/>
            <person name="Hubbard T."/>
            <person name="Sulston J.E."/>
            <person name="Beck S."/>
            <person name="Bentley D.R."/>
            <person name="Rogers J."/>
            <person name="Ross M.T."/>
        </authorList>
    </citation>
    <scope>NUCLEOTIDE SEQUENCE [LARGE SCALE GENOMIC DNA]</scope>
</reference>
<dbReference type="VEuPathDB" id="HostDB:ENSG00000102743"/>
<evidence type="ECO:0000256" key="4">
    <source>
        <dbReference type="ARBA" id="ARBA00022692"/>
    </source>
</evidence>
<dbReference type="ChiTaRS" id="SLC25A15">
    <property type="organism name" value="human"/>
</dbReference>
<reference evidence="15" key="4">
    <citation type="journal article" date="2015" name="Proteomics">
        <title>N-terminome analysis of the human mitochondrial proteome.</title>
        <authorList>
            <person name="Vaca Jacome A.S."/>
            <person name="Rabilloud T."/>
            <person name="Schaeffer-Reiss C."/>
            <person name="Rompais M."/>
            <person name="Ayoub D."/>
            <person name="Lane L."/>
            <person name="Bairoch A."/>
            <person name="Van Dorsselaer A."/>
            <person name="Carapito C."/>
        </authorList>
    </citation>
    <scope>IDENTIFICATION BY MASS SPECTROMETRY [LARGE SCALE ANALYSIS]</scope>
</reference>
<feature type="non-terminal residue" evidence="11">
    <location>
        <position position="133"/>
    </location>
</feature>
<dbReference type="UCSC" id="uc058wpe.1">
    <property type="organism name" value="human"/>
</dbReference>
<comment type="similarity">
    <text evidence="2 10">Belongs to the mitochondrial carrier (TC 2.A.29) family.</text>
</comment>
<evidence type="ECO:0007829" key="14">
    <source>
        <dbReference type="ProteomicsDB" id="Q5VZD9"/>
    </source>
</evidence>
<dbReference type="Gene3D" id="1.50.40.10">
    <property type="entry name" value="Mitochondrial carrier domain"/>
    <property type="match status" value="1"/>
</dbReference>
<keyword evidence="12" id="KW-1185">Reference proteome</keyword>
<keyword evidence="5" id="KW-0677">Repeat</keyword>
<dbReference type="HGNC" id="HGNC:10985">
    <property type="gene designation" value="SLC25A15"/>
</dbReference>
<protein>
    <submittedName>
        <fullName evidence="11">Solute carrier family 25 member 15</fullName>
    </submittedName>
</protein>
<dbReference type="MassIVE" id="Q5VZD9"/>
<evidence type="ECO:0000256" key="2">
    <source>
        <dbReference type="ARBA" id="ARBA00006375"/>
    </source>
</evidence>
<keyword evidence="6" id="KW-1133">Transmembrane helix</keyword>
<keyword evidence="8 9" id="KW-0472">Membrane</keyword>
<evidence type="ECO:0000256" key="5">
    <source>
        <dbReference type="ARBA" id="ARBA00022737"/>
    </source>
</evidence>
<dbReference type="Proteomes" id="UP000005640">
    <property type="component" value="Chromosome 13"/>
</dbReference>